<feature type="compositionally biased region" description="Basic residues" evidence="1">
    <location>
        <begin position="313"/>
        <end position="330"/>
    </location>
</feature>
<dbReference type="AlphaFoldDB" id="J3LLP3"/>
<reference evidence="2" key="1">
    <citation type="journal article" date="2013" name="Nat. Commun.">
        <title>Whole-genome sequencing of Oryza brachyantha reveals mechanisms underlying Oryza genome evolution.</title>
        <authorList>
            <person name="Chen J."/>
            <person name="Huang Q."/>
            <person name="Gao D."/>
            <person name="Wang J."/>
            <person name="Lang Y."/>
            <person name="Liu T."/>
            <person name="Li B."/>
            <person name="Bai Z."/>
            <person name="Luis Goicoechea J."/>
            <person name="Liang C."/>
            <person name="Chen C."/>
            <person name="Zhang W."/>
            <person name="Sun S."/>
            <person name="Liao Y."/>
            <person name="Zhang X."/>
            <person name="Yang L."/>
            <person name="Song C."/>
            <person name="Wang M."/>
            <person name="Shi J."/>
            <person name="Liu G."/>
            <person name="Liu J."/>
            <person name="Zhou H."/>
            <person name="Zhou W."/>
            <person name="Yu Q."/>
            <person name="An N."/>
            <person name="Chen Y."/>
            <person name="Cai Q."/>
            <person name="Wang B."/>
            <person name="Liu B."/>
            <person name="Min J."/>
            <person name="Huang Y."/>
            <person name="Wu H."/>
            <person name="Li Z."/>
            <person name="Zhang Y."/>
            <person name="Yin Y."/>
            <person name="Song W."/>
            <person name="Jiang J."/>
            <person name="Jackson S.A."/>
            <person name="Wing R.A."/>
            <person name="Wang J."/>
            <person name="Chen M."/>
        </authorList>
    </citation>
    <scope>NUCLEOTIDE SEQUENCE [LARGE SCALE GENOMIC DNA]</scope>
    <source>
        <strain evidence="2">cv. IRGC 101232</strain>
    </source>
</reference>
<feature type="region of interest" description="Disordered" evidence="1">
    <location>
        <begin position="178"/>
        <end position="336"/>
    </location>
</feature>
<protein>
    <submittedName>
        <fullName evidence="2">Uncharacterized protein</fullName>
    </submittedName>
</protein>
<feature type="compositionally biased region" description="Basic and acidic residues" evidence="1">
    <location>
        <begin position="45"/>
        <end position="114"/>
    </location>
</feature>
<dbReference type="HOGENOM" id="CLU_790792_0_0_1"/>
<sequence>MNVCDVLPEHDGVALRAITVRRSNGAGVPSYHLPLERLVAGDVEPARPHEPALPRREAAAGEPLEGRLRGGAHEEGVAGHEVERRDVEADGLHDVPRELPEGEPHEPQRLRRQEAQPAPQLPPHLRRRRHVDGRLLLLHRLQLPPLPRVDVDIDGAACCCSRRLCRRNHAPDRSRYHVGAEEDGVADDDDDAGVVERPGEPAASLGAASNVDAERGEFRPGHDALGVGPQPRPSDLHLRSPRHLPRLLHRHAHPLLRRPRYGRRRDEPVEAEPVEQLVANGEGREAMGRSRNGRRSIPDSPRSGPQVGERRAVVHRRQRAPRRGNTRRSFCRSSRGTSRGVRVLACPYAPC</sequence>
<reference evidence="2" key="2">
    <citation type="submission" date="2013-04" db="UniProtKB">
        <authorList>
            <consortium name="EnsemblPlants"/>
        </authorList>
    </citation>
    <scope>IDENTIFICATION</scope>
</reference>
<feature type="compositionally biased region" description="Basic residues" evidence="1">
    <location>
        <begin position="239"/>
        <end position="263"/>
    </location>
</feature>
<name>J3LLP3_ORYBR</name>
<keyword evidence="3" id="KW-1185">Reference proteome</keyword>
<dbReference type="EnsemblPlants" id="OB03G19690.1">
    <property type="protein sequence ID" value="OB03G19690.1"/>
    <property type="gene ID" value="OB03G19690"/>
</dbReference>
<dbReference type="Proteomes" id="UP000006038">
    <property type="component" value="Chromosome 3"/>
</dbReference>
<feature type="compositionally biased region" description="Acidic residues" evidence="1">
    <location>
        <begin position="181"/>
        <end position="193"/>
    </location>
</feature>
<accession>J3LLP3</accession>
<evidence type="ECO:0000313" key="3">
    <source>
        <dbReference type="Proteomes" id="UP000006038"/>
    </source>
</evidence>
<organism evidence="2">
    <name type="scientific">Oryza brachyantha</name>
    <name type="common">malo sina</name>
    <dbReference type="NCBI Taxonomy" id="4533"/>
    <lineage>
        <taxon>Eukaryota</taxon>
        <taxon>Viridiplantae</taxon>
        <taxon>Streptophyta</taxon>
        <taxon>Embryophyta</taxon>
        <taxon>Tracheophyta</taxon>
        <taxon>Spermatophyta</taxon>
        <taxon>Magnoliopsida</taxon>
        <taxon>Liliopsida</taxon>
        <taxon>Poales</taxon>
        <taxon>Poaceae</taxon>
        <taxon>BOP clade</taxon>
        <taxon>Oryzoideae</taxon>
        <taxon>Oryzeae</taxon>
        <taxon>Oryzinae</taxon>
        <taxon>Oryza</taxon>
    </lineage>
</organism>
<proteinExistence type="predicted"/>
<evidence type="ECO:0000313" key="2">
    <source>
        <dbReference type="EnsemblPlants" id="OB03G19690.1"/>
    </source>
</evidence>
<feature type="region of interest" description="Disordered" evidence="1">
    <location>
        <begin position="45"/>
        <end position="127"/>
    </location>
</feature>
<evidence type="ECO:0000256" key="1">
    <source>
        <dbReference type="SAM" id="MobiDB-lite"/>
    </source>
</evidence>
<feature type="compositionally biased region" description="Basic and acidic residues" evidence="1">
    <location>
        <begin position="212"/>
        <end position="222"/>
    </location>
</feature>
<dbReference type="Gramene" id="OB03G19690.1">
    <property type="protein sequence ID" value="OB03G19690.1"/>
    <property type="gene ID" value="OB03G19690"/>
</dbReference>